<accession>A0ABS0DJ08</accession>
<sequence>MIPYLLTEKGRKAKTRTLGYHPMTDDWRISPWDCADPGALTPAEAANVLTTHGDCGPSCRISVTARKVRARLIDAPTVRTSAFRRVLNR</sequence>
<keyword evidence="2" id="KW-1185">Reference proteome</keyword>
<organism evidence="1 2">
    <name type="scientific">Nocardia higoensis</name>
    <dbReference type="NCBI Taxonomy" id="228599"/>
    <lineage>
        <taxon>Bacteria</taxon>
        <taxon>Bacillati</taxon>
        <taxon>Actinomycetota</taxon>
        <taxon>Actinomycetes</taxon>
        <taxon>Mycobacteriales</taxon>
        <taxon>Nocardiaceae</taxon>
        <taxon>Nocardia</taxon>
    </lineage>
</organism>
<comment type="caution">
    <text evidence="1">The sequence shown here is derived from an EMBL/GenBank/DDBJ whole genome shotgun (WGS) entry which is preliminary data.</text>
</comment>
<dbReference type="RefSeq" id="WP_195005282.1">
    <property type="nucleotide sequence ID" value="NZ_JADLQN010000017.1"/>
</dbReference>
<proteinExistence type="predicted"/>
<evidence type="ECO:0000313" key="2">
    <source>
        <dbReference type="Proteomes" id="UP000707731"/>
    </source>
</evidence>
<protein>
    <submittedName>
        <fullName evidence="1">Uncharacterized protein</fullName>
    </submittedName>
</protein>
<reference evidence="1 2" key="1">
    <citation type="submission" date="2020-10" db="EMBL/GenBank/DDBJ databases">
        <title>Identification of Nocardia species via Next-generation sequencing and recognition of intraspecies genetic diversity.</title>
        <authorList>
            <person name="Li P."/>
            <person name="Li P."/>
            <person name="Lu B."/>
        </authorList>
    </citation>
    <scope>NUCLEOTIDE SEQUENCE [LARGE SCALE GENOMIC DNA]</scope>
    <source>
        <strain evidence="1 2">BJ06-0143</strain>
    </source>
</reference>
<dbReference type="EMBL" id="JADLQN010000017">
    <property type="protein sequence ID" value="MBF6358448.1"/>
    <property type="molecule type" value="Genomic_DNA"/>
</dbReference>
<dbReference type="Proteomes" id="UP000707731">
    <property type="component" value="Unassembled WGS sequence"/>
</dbReference>
<gene>
    <name evidence="1" type="ORF">IU449_28535</name>
</gene>
<evidence type="ECO:0000313" key="1">
    <source>
        <dbReference type="EMBL" id="MBF6358448.1"/>
    </source>
</evidence>
<name>A0ABS0DJ08_9NOCA</name>